<gene>
    <name evidence="1" type="ORF">Metus_0660</name>
</gene>
<evidence type="ECO:0000313" key="2">
    <source>
        <dbReference type="Proteomes" id="UP000288215"/>
    </source>
</evidence>
<dbReference type="EMBL" id="RXGA01000002">
    <property type="protein sequence ID" value="RWX73881.1"/>
    <property type="molecule type" value="Genomic_DNA"/>
</dbReference>
<protein>
    <submittedName>
        <fullName evidence="1">Uncharacterized protein</fullName>
    </submittedName>
</protein>
<dbReference type="Proteomes" id="UP000288215">
    <property type="component" value="Unassembled WGS sequence"/>
</dbReference>
<comment type="caution">
    <text evidence="1">The sequence shown here is derived from an EMBL/GenBank/DDBJ whole genome shotgun (WGS) entry which is preliminary data.</text>
</comment>
<name>A0A3S3RNH9_METS7</name>
<reference evidence="1 2" key="1">
    <citation type="submission" date="2018-12" db="EMBL/GenBank/DDBJ databases">
        <title>The complete genome of the methanogenic archaea of the candidate phylum Verstraetearchaeota, obtained from the metagenome of underground thermal water.</title>
        <authorList>
            <person name="Kadnikov V.V."/>
            <person name="Mardanov A.V."/>
            <person name="Beletsky A.V."/>
            <person name="Karnachuk O.V."/>
            <person name="Ravin N.V."/>
        </authorList>
    </citation>
    <scope>NUCLEOTIDE SEQUENCE [LARGE SCALE GENOMIC DNA]</scope>
    <source>
        <strain evidence="1">Ch88</strain>
    </source>
</reference>
<accession>A0A3S3RNH9</accession>
<sequence>MKETEKRGKKLVYISEDLLDKVALISKQRGESTVRFIEDLLAQALRIDRLGFAYREIADLLEMVHVQRVLGSSFVPLDVMNSICERNGRDESMLKEWYDSGRTYGIYIRDKYDDPIQILETMLRVMRWDLNEVEARRDGERVVFRCVSTSLSKDGAEWLARFLEGAMDGIGYQKEGGEVMKGLALLSFRKRAS</sequence>
<evidence type="ECO:0000313" key="1">
    <source>
        <dbReference type="EMBL" id="RWX73881.1"/>
    </source>
</evidence>
<proteinExistence type="predicted"/>
<dbReference type="AlphaFoldDB" id="A0A3S3RNH9"/>
<organism evidence="1 2">
    <name type="scientific">Methanosuratincola subterraneus</name>
    <dbReference type="NCBI Taxonomy" id="2593994"/>
    <lineage>
        <taxon>Archaea</taxon>
        <taxon>Thermoproteota</taxon>
        <taxon>Methanosuratincolia</taxon>
        <taxon>Candidatus Methanomethylicales</taxon>
        <taxon>Candidatus Methanomethylicaceae</taxon>
        <taxon>Candidatus Methanosuratincola (ex Vanwonterghem et al. 2016)</taxon>
    </lineage>
</organism>